<comment type="caution">
    <text evidence="1">The sequence shown here is derived from an EMBL/GenBank/DDBJ whole genome shotgun (WGS) entry which is preliminary data.</text>
</comment>
<proteinExistence type="predicted"/>
<reference evidence="1" key="1">
    <citation type="journal article" date="2023" name="Mol. Phylogenet. Evol.">
        <title>Genome-scale phylogeny and comparative genomics of the fungal order Sordariales.</title>
        <authorList>
            <person name="Hensen N."/>
            <person name="Bonometti L."/>
            <person name="Westerberg I."/>
            <person name="Brannstrom I.O."/>
            <person name="Guillou S."/>
            <person name="Cros-Aarteil S."/>
            <person name="Calhoun S."/>
            <person name="Haridas S."/>
            <person name="Kuo A."/>
            <person name="Mondo S."/>
            <person name="Pangilinan J."/>
            <person name="Riley R."/>
            <person name="LaButti K."/>
            <person name="Andreopoulos B."/>
            <person name="Lipzen A."/>
            <person name="Chen C."/>
            <person name="Yan M."/>
            <person name="Daum C."/>
            <person name="Ng V."/>
            <person name="Clum A."/>
            <person name="Steindorff A."/>
            <person name="Ohm R.A."/>
            <person name="Martin F."/>
            <person name="Silar P."/>
            <person name="Natvig D.O."/>
            <person name="Lalanne C."/>
            <person name="Gautier V."/>
            <person name="Ament-Velasquez S.L."/>
            <person name="Kruys A."/>
            <person name="Hutchinson M.I."/>
            <person name="Powell A.J."/>
            <person name="Barry K."/>
            <person name="Miller A.N."/>
            <person name="Grigoriev I.V."/>
            <person name="Debuchy R."/>
            <person name="Gladieux P."/>
            <person name="Hiltunen Thoren M."/>
            <person name="Johannesson H."/>
        </authorList>
    </citation>
    <scope>NUCLEOTIDE SEQUENCE</scope>
    <source>
        <strain evidence="1">CBS 532.94</strain>
    </source>
</reference>
<sequence>MPTINDSKHEEANEASWEATRGAVYGAFKWGVGTALLGGIGYLVSPVYRGLTIQFKVYLQMSGMVLGSMIEADHRLRQYEARVRMQKRLAREQAYWQSFEREYGKDEEE</sequence>
<dbReference type="AlphaFoldDB" id="A0AAN7CIY4"/>
<dbReference type="PANTHER" id="PTHR39153:SF1">
    <property type="entry name" value="AGR244WP"/>
    <property type="match status" value="1"/>
</dbReference>
<gene>
    <name evidence="1" type="ORF">C8A03DRAFT_29245</name>
</gene>
<reference evidence="1" key="2">
    <citation type="submission" date="2023-05" db="EMBL/GenBank/DDBJ databases">
        <authorList>
            <consortium name="Lawrence Berkeley National Laboratory"/>
            <person name="Steindorff A."/>
            <person name="Hensen N."/>
            <person name="Bonometti L."/>
            <person name="Westerberg I."/>
            <person name="Brannstrom I.O."/>
            <person name="Guillou S."/>
            <person name="Cros-Aarteil S."/>
            <person name="Calhoun S."/>
            <person name="Haridas S."/>
            <person name="Kuo A."/>
            <person name="Mondo S."/>
            <person name="Pangilinan J."/>
            <person name="Riley R."/>
            <person name="Labutti K."/>
            <person name="Andreopoulos B."/>
            <person name="Lipzen A."/>
            <person name="Chen C."/>
            <person name="Yanf M."/>
            <person name="Daum C."/>
            <person name="Ng V."/>
            <person name="Clum A."/>
            <person name="Ohm R."/>
            <person name="Martin F."/>
            <person name="Silar P."/>
            <person name="Natvig D."/>
            <person name="Lalanne C."/>
            <person name="Gautier V."/>
            <person name="Ament-Velasquez S.L."/>
            <person name="Kruys A."/>
            <person name="Hutchinson M.I."/>
            <person name="Powell A.J."/>
            <person name="Barry K."/>
            <person name="Miller A.N."/>
            <person name="Grigoriev I.V."/>
            <person name="Debuchy R."/>
            <person name="Gladieux P."/>
            <person name="Thoren M.H."/>
            <person name="Johannesson H."/>
        </authorList>
    </citation>
    <scope>NUCLEOTIDE SEQUENCE</scope>
    <source>
        <strain evidence="1">CBS 532.94</strain>
    </source>
</reference>
<accession>A0AAN7CIY4</accession>
<protein>
    <recommendedName>
        <fullName evidence="3">Imidazoleglycerol-phosphate dehydratase</fullName>
    </recommendedName>
</protein>
<keyword evidence="2" id="KW-1185">Reference proteome</keyword>
<dbReference type="EMBL" id="MU860007">
    <property type="protein sequence ID" value="KAK4242486.1"/>
    <property type="molecule type" value="Genomic_DNA"/>
</dbReference>
<name>A0AAN7CIY4_9PEZI</name>
<dbReference type="InterPro" id="IPR038882">
    <property type="entry name" value="Rcf3"/>
</dbReference>
<organism evidence="1 2">
    <name type="scientific">Achaetomium macrosporum</name>
    <dbReference type="NCBI Taxonomy" id="79813"/>
    <lineage>
        <taxon>Eukaryota</taxon>
        <taxon>Fungi</taxon>
        <taxon>Dikarya</taxon>
        <taxon>Ascomycota</taxon>
        <taxon>Pezizomycotina</taxon>
        <taxon>Sordariomycetes</taxon>
        <taxon>Sordariomycetidae</taxon>
        <taxon>Sordariales</taxon>
        <taxon>Chaetomiaceae</taxon>
        <taxon>Achaetomium</taxon>
    </lineage>
</organism>
<dbReference type="PANTHER" id="PTHR39153">
    <property type="entry name" value="AGR244WP"/>
    <property type="match status" value="1"/>
</dbReference>
<evidence type="ECO:0000313" key="2">
    <source>
        <dbReference type="Proteomes" id="UP001303760"/>
    </source>
</evidence>
<evidence type="ECO:0008006" key="3">
    <source>
        <dbReference type="Google" id="ProtNLM"/>
    </source>
</evidence>
<evidence type="ECO:0000313" key="1">
    <source>
        <dbReference type="EMBL" id="KAK4242486.1"/>
    </source>
</evidence>
<dbReference type="Proteomes" id="UP001303760">
    <property type="component" value="Unassembled WGS sequence"/>
</dbReference>